<dbReference type="SUPFAM" id="SSF47807">
    <property type="entry name" value="5' to 3' exonuclease, C-terminal subdomain"/>
    <property type="match status" value="1"/>
</dbReference>
<evidence type="ECO:0000256" key="15">
    <source>
        <dbReference type="RuleBase" id="RU004460"/>
    </source>
</evidence>
<evidence type="ECO:0000256" key="10">
    <source>
        <dbReference type="ARBA" id="ARBA00023125"/>
    </source>
</evidence>
<dbReference type="PATRIC" id="fig|1630135.4.peg.1161"/>
<dbReference type="CDD" id="cd08637">
    <property type="entry name" value="DNA_pol_A_pol_I_C"/>
    <property type="match status" value="1"/>
</dbReference>
<dbReference type="CDD" id="cd06140">
    <property type="entry name" value="DNA_polA_I_Bacillus_like_exo"/>
    <property type="match status" value="1"/>
</dbReference>
<evidence type="ECO:0000256" key="2">
    <source>
        <dbReference type="ARBA" id="ARBA00022679"/>
    </source>
</evidence>
<dbReference type="SMART" id="SM00482">
    <property type="entry name" value="POLAc"/>
    <property type="match status" value="1"/>
</dbReference>
<dbReference type="GO" id="GO:0003887">
    <property type="term" value="F:DNA-directed DNA polymerase activity"/>
    <property type="evidence" value="ECO:0007669"/>
    <property type="project" value="UniProtKB-UniRule"/>
</dbReference>
<dbReference type="GO" id="GO:0006302">
    <property type="term" value="P:double-strand break repair"/>
    <property type="evidence" value="ECO:0007669"/>
    <property type="project" value="TreeGrafter"/>
</dbReference>
<dbReference type="InterPro" id="IPR054690">
    <property type="entry name" value="DNA_polI_exonuclease"/>
</dbReference>
<keyword evidence="10 15" id="KW-0238">DNA-binding</keyword>
<dbReference type="InterPro" id="IPR029060">
    <property type="entry name" value="PIN-like_dom_sf"/>
</dbReference>
<dbReference type="InterPro" id="IPR008918">
    <property type="entry name" value="HhH2"/>
</dbReference>
<evidence type="ECO:0000256" key="12">
    <source>
        <dbReference type="ARBA" id="ARBA00049244"/>
    </source>
</evidence>
<comment type="function">
    <text evidence="15">In addition to polymerase activity, this DNA polymerase exhibits 5'-3' exonuclease activity.</text>
</comment>
<dbReference type="Proteomes" id="UP000092596">
    <property type="component" value="Chromosome"/>
</dbReference>
<proteinExistence type="inferred from homology"/>
<comment type="catalytic activity">
    <reaction evidence="12 15">
        <text>DNA(n) + a 2'-deoxyribonucleoside 5'-triphosphate = DNA(n+1) + diphosphate</text>
        <dbReference type="Rhea" id="RHEA:22508"/>
        <dbReference type="Rhea" id="RHEA-COMP:17339"/>
        <dbReference type="Rhea" id="RHEA-COMP:17340"/>
        <dbReference type="ChEBI" id="CHEBI:33019"/>
        <dbReference type="ChEBI" id="CHEBI:61560"/>
        <dbReference type="ChEBI" id="CHEBI:173112"/>
        <dbReference type="EC" id="2.7.7.7"/>
    </reaction>
</comment>
<dbReference type="CDD" id="cd09859">
    <property type="entry name" value="PIN_53EXO"/>
    <property type="match status" value="1"/>
</dbReference>
<organism evidence="18 19">
    <name type="scientific">Dermabacter vaginalis</name>
    <dbReference type="NCBI Taxonomy" id="1630135"/>
    <lineage>
        <taxon>Bacteria</taxon>
        <taxon>Bacillati</taxon>
        <taxon>Actinomycetota</taxon>
        <taxon>Actinomycetes</taxon>
        <taxon>Micrococcales</taxon>
        <taxon>Dermabacteraceae</taxon>
        <taxon>Dermabacter</taxon>
    </lineage>
</organism>
<dbReference type="SUPFAM" id="SSF88723">
    <property type="entry name" value="PIN domain-like"/>
    <property type="match status" value="1"/>
</dbReference>
<feature type="domain" description="5'-3' exonuclease" evidence="16">
    <location>
        <begin position="10"/>
        <end position="270"/>
    </location>
</feature>
<dbReference type="SMART" id="SM00279">
    <property type="entry name" value="HhH2"/>
    <property type="match status" value="1"/>
</dbReference>
<dbReference type="CDD" id="cd09898">
    <property type="entry name" value="H3TH_53EXO"/>
    <property type="match status" value="1"/>
</dbReference>
<dbReference type="InterPro" id="IPR001098">
    <property type="entry name" value="DNA-dir_DNA_pol_A_palm_dom"/>
</dbReference>
<dbReference type="Pfam" id="PF00476">
    <property type="entry name" value="DNA_pol_A"/>
    <property type="match status" value="1"/>
</dbReference>
<comment type="function">
    <text evidence="13">In addition to polymerase activity, this DNA polymerase exhibits 3'-5' and 5'-3' exonuclease activity.</text>
</comment>
<dbReference type="SUPFAM" id="SSF56672">
    <property type="entry name" value="DNA/RNA polymerases"/>
    <property type="match status" value="1"/>
</dbReference>
<gene>
    <name evidence="15" type="primary">polA</name>
    <name evidence="18" type="ORF">DAD186_11600</name>
</gene>
<keyword evidence="9 15" id="KW-0239">DNA-directed DNA polymerase</keyword>
<keyword evidence="3 15" id="KW-0548">Nucleotidyltransferase</keyword>
<dbReference type="EMBL" id="CP012117">
    <property type="protein sequence ID" value="ANP27710.1"/>
    <property type="molecule type" value="Genomic_DNA"/>
</dbReference>
<dbReference type="Gene3D" id="1.10.150.20">
    <property type="entry name" value="5' to 3' exonuclease, C-terminal subdomain"/>
    <property type="match status" value="2"/>
</dbReference>
<dbReference type="Pfam" id="PF02739">
    <property type="entry name" value="5_3_exonuc_N"/>
    <property type="match status" value="1"/>
</dbReference>
<evidence type="ECO:0000313" key="18">
    <source>
        <dbReference type="EMBL" id="ANP27710.1"/>
    </source>
</evidence>
<dbReference type="InterPro" id="IPR002421">
    <property type="entry name" value="5-3_exonuclease"/>
</dbReference>
<evidence type="ECO:0000256" key="6">
    <source>
        <dbReference type="ARBA" id="ARBA00022763"/>
    </source>
</evidence>
<comment type="similarity">
    <text evidence="1 15">Belongs to the DNA polymerase type-A family.</text>
</comment>
<dbReference type="InterPro" id="IPR020046">
    <property type="entry name" value="5-3_exonucl_a-hlix_arch_N"/>
</dbReference>
<evidence type="ECO:0000256" key="7">
    <source>
        <dbReference type="ARBA" id="ARBA00022801"/>
    </source>
</evidence>
<dbReference type="FunFam" id="1.10.150.20:FF:000002">
    <property type="entry name" value="DNA polymerase I"/>
    <property type="match status" value="1"/>
</dbReference>
<dbReference type="InterPro" id="IPR036279">
    <property type="entry name" value="5-3_exonuclease_C_sf"/>
</dbReference>
<dbReference type="InterPro" id="IPR036397">
    <property type="entry name" value="RNaseH_sf"/>
</dbReference>
<dbReference type="Gene3D" id="1.20.1060.10">
    <property type="entry name" value="Taq DNA Polymerase, Chain T, domain 4"/>
    <property type="match status" value="1"/>
</dbReference>
<dbReference type="FunFam" id="3.40.50.1010:FF:000001">
    <property type="entry name" value="DNA polymerase I"/>
    <property type="match status" value="1"/>
</dbReference>
<dbReference type="InterPro" id="IPR018320">
    <property type="entry name" value="DNA_polymerase_1"/>
</dbReference>
<evidence type="ECO:0000259" key="16">
    <source>
        <dbReference type="SMART" id="SM00475"/>
    </source>
</evidence>
<dbReference type="PRINTS" id="PR00868">
    <property type="entry name" value="DNAPOLI"/>
</dbReference>
<dbReference type="Gene3D" id="3.30.70.370">
    <property type="match status" value="1"/>
</dbReference>
<accession>A0A1B0ZIE9</accession>
<dbReference type="RefSeq" id="WP_065247864.1">
    <property type="nucleotide sequence ID" value="NZ_CP012117.1"/>
</dbReference>
<dbReference type="KEGG" id="dva:DAD186_11600"/>
<dbReference type="Pfam" id="PF22619">
    <property type="entry name" value="DNA_polI_exo1"/>
    <property type="match status" value="1"/>
</dbReference>
<evidence type="ECO:0000256" key="9">
    <source>
        <dbReference type="ARBA" id="ARBA00022932"/>
    </source>
</evidence>
<keyword evidence="7 15" id="KW-0378">Hydrolase</keyword>
<dbReference type="NCBIfam" id="TIGR00593">
    <property type="entry name" value="pola"/>
    <property type="match status" value="1"/>
</dbReference>
<reference evidence="18 19" key="1">
    <citation type="submission" date="2015-06" db="EMBL/GenBank/DDBJ databases">
        <title>Investigation of pathophysiology for high-risk pregnancy and development of treatment modality based on it.</title>
        <authorList>
            <person name="Kim B.-C."/>
            <person name="Lim S."/>
        </authorList>
    </citation>
    <scope>NUCLEOTIDE SEQUENCE [LARGE SCALE GENOMIC DNA]</scope>
    <source>
        <strain evidence="18 19">AD1-86</strain>
    </source>
</reference>
<dbReference type="Gene3D" id="3.30.420.10">
    <property type="entry name" value="Ribonuclease H-like superfamily/Ribonuclease H"/>
    <property type="match status" value="1"/>
</dbReference>
<dbReference type="InterPro" id="IPR012337">
    <property type="entry name" value="RNaseH-like_sf"/>
</dbReference>
<protein>
    <recommendedName>
        <fullName evidence="14 15">DNA polymerase I</fullName>
        <ecNumber evidence="14 15">2.7.7.7</ecNumber>
    </recommendedName>
</protein>
<dbReference type="InterPro" id="IPR043502">
    <property type="entry name" value="DNA/RNA_pol_sf"/>
</dbReference>
<evidence type="ECO:0000259" key="17">
    <source>
        <dbReference type="SMART" id="SM00482"/>
    </source>
</evidence>
<sequence length="894" mass="97822">MSEIENAPERRIVVIDGHAMAFRAFFALPPESFVNSAGQATNSVYGFCRMIFNIVKNEKPTHMAVAFDLPGGTFRDRIYSEYKGGREATPEAFKGQVALIQQVLEAMGIAHFSVEDYEADDIVATIATYAKDAGVQPLLVTSDRDAIQLVDERITLLQPVKGVTELRRMTPEAVEEKYLVPPKLYPDLAALVGESADNLPGVPGVGPKTAAKWLGLYGSLDGILEHRDEIKGKAGQSLRDHVEDVVRNRRMNEAVRDLDLPKDFDAYLLGRGDRVAINARFDELAFGPGIRRDIPAGLLPADAAEDAGTQPIVANPTLPVIQPETGQLGALLAEYAALGGALEADGTWAHGAAEFRGLVIATGSASLDIAESSMNDDDRRELARWLRNSVIPKWTLDSKELAHILGGAGFAIRGLDVDLSLAEFLCRPGQRPADVAGLAMRHLHEEFPKLDKKPSAQALHEDLLGRARAEYRLTPLLVKDMDAHETRAIHDDLELPLARVLTQMEESGIAVDASELDRLDAVHAERQSEVAARAFAEIGGEEINLGSPKQLQTVLFDRLGMPPTRKTKTGHSTDAESLTDLYAKTGHPFLQALLEHRDVTKLRQIIETLRKSVTEEGLIHTTLSQNVAATGRLASSHPNLQNIPARTEAGRQIRGAFHASEGFESLLTADYSQIEMRIMAHLSGDEGLIQAFRDGEDLHSFVASQVFGTPVDQVTSEERSKTKAISYGLAYGLSAFGLSRQLHISQAEAKALREQYFERFGGVQHYLNESVEKARSLGYTETLLGRRRYLPELTSDSRQRRENAERVALNSPIQGSAADIIKLAMLRVDHALKKTGAASRLVLQVHDELIVDVAPGEIDLVRDIVREGMEGAYELSVPMDVSVGVGHSWLEAAH</sequence>
<dbReference type="SMART" id="SM00475">
    <property type="entry name" value="53EXOc"/>
    <property type="match status" value="1"/>
</dbReference>
<keyword evidence="8 15" id="KW-0269">Exonuclease</keyword>
<keyword evidence="2 15" id="KW-0808">Transferase</keyword>
<keyword evidence="11 15" id="KW-0234">DNA repair</keyword>
<evidence type="ECO:0000256" key="8">
    <source>
        <dbReference type="ARBA" id="ARBA00022839"/>
    </source>
</evidence>
<dbReference type="PANTHER" id="PTHR10133">
    <property type="entry name" value="DNA POLYMERASE I"/>
    <property type="match status" value="1"/>
</dbReference>
<feature type="domain" description="DNA-directed DNA polymerase family A palm" evidence="17">
    <location>
        <begin position="650"/>
        <end position="857"/>
    </location>
</feature>
<evidence type="ECO:0000256" key="11">
    <source>
        <dbReference type="ARBA" id="ARBA00023204"/>
    </source>
</evidence>
<dbReference type="Gene3D" id="3.40.50.1010">
    <property type="entry name" value="5'-nuclease"/>
    <property type="match status" value="1"/>
</dbReference>
<evidence type="ECO:0000256" key="14">
    <source>
        <dbReference type="NCBIfam" id="TIGR00593"/>
    </source>
</evidence>
<evidence type="ECO:0000256" key="4">
    <source>
        <dbReference type="ARBA" id="ARBA00022705"/>
    </source>
</evidence>
<keyword evidence="6 15" id="KW-0227">DNA damage</keyword>
<evidence type="ECO:0000256" key="1">
    <source>
        <dbReference type="ARBA" id="ARBA00007705"/>
    </source>
</evidence>
<dbReference type="Pfam" id="PF01367">
    <property type="entry name" value="5_3_exonuc"/>
    <property type="match status" value="1"/>
</dbReference>
<dbReference type="GO" id="GO:0003677">
    <property type="term" value="F:DNA binding"/>
    <property type="evidence" value="ECO:0007669"/>
    <property type="project" value="UniProtKB-UniRule"/>
</dbReference>
<dbReference type="AlphaFoldDB" id="A0A1B0ZIE9"/>
<evidence type="ECO:0000256" key="5">
    <source>
        <dbReference type="ARBA" id="ARBA00022722"/>
    </source>
</evidence>
<dbReference type="InterPro" id="IPR020045">
    <property type="entry name" value="DNA_polI_H3TH"/>
</dbReference>
<dbReference type="SUPFAM" id="SSF53098">
    <property type="entry name" value="Ribonuclease H-like"/>
    <property type="match status" value="1"/>
</dbReference>
<dbReference type="GO" id="GO:0008409">
    <property type="term" value="F:5'-3' exonuclease activity"/>
    <property type="evidence" value="ECO:0007669"/>
    <property type="project" value="UniProtKB-UniRule"/>
</dbReference>
<keyword evidence="5" id="KW-0540">Nuclease</keyword>
<keyword evidence="4 15" id="KW-0235">DNA replication</keyword>
<name>A0A1B0ZIE9_9MICO</name>
<evidence type="ECO:0000256" key="3">
    <source>
        <dbReference type="ARBA" id="ARBA00022695"/>
    </source>
</evidence>
<dbReference type="FunFam" id="1.10.150.20:FF:000003">
    <property type="entry name" value="DNA polymerase I"/>
    <property type="match status" value="1"/>
</dbReference>
<dbReference type="NCBIfam" id="NF004397">
    <property type="entry name" value="PRK05755.1"/>
    <property type="match status" value="1"/>
</dbReference>
<evidence type="ECO:0000256" key="13">
    <source>
        <dbReference type="ARBA" id="ARBA00053603"/>
    </source>
</evidence>
<evidence type="ECO:0000313" key="19">
    <source>
        <dbReference type="Proteomes" id="UP000092596"/>
    </source>
</evidence>
<dbReference type="InterPro" id="IPR002298">
    <property type="entry name" value="DNA_polymerase_A"/>
</dbReference>
<dbReference type="STRING" id="1630135.DAD186_11600"/>
<dbReference type="PANTHER" id="PTHR10133:SF27">
    <property type="entry name" value="DNA POLYMERASE NU"/>
    <property type="match status" value="1"/>
</dbReference>
<dbReference type="GO" id="GO:0006261">
    <property type="term" value="P:DNA-templated DNA replication"/>
    <property type="evidence" value="ECO:0007669"/>
    <property type="project" value="UniProtKB-UniRule"/>
</dbReference>
<dbReference type="EC" id="2.7.7.7" evidence="14 15"/>